<proteinExistence type="inferred from homology"/>
<evidence type="ECO:0000256" key="2">
    <source>
        <dbReference type="ARBA" id="ARBA00007117"/>
    </source>
</evidence>
<dbReference type="Proteomes" id="UP000836841">
    <property type="component" value="Chromosome 1"/>
</dbReference>
<dbReference type="EMBL" id="OU466857">
    <property type="protein sequence ID" value="CAH2033887.1"/>
    <property type="molecule type" value="Genomic_DNA"/>
</dbReference>
<organism evidence="7 8">
    <name type="scientific">Thlaspi arvense</name>
    <name type="common">Field penny-cress</name>
    <dbReference type="NCBI Taxonomy" id="13288"/>
    <lineage>
        <taxon>Eukaryota</taxon>
        <taxon>Viridiplantae</taxon>
        <taxon>Streptophyta</taxon>
        <taxon>Embryophyta</taxon>
        <taxon>Tracheophyta</taxon>
        <taxon>Spermatophyta</taxon>
        <taxon>Magnoliopsida</taxon>
        <taxon>eudicotyledons</taxon>
        <taxon>Gunneridae</taxon>
        <taxon>Pentapetalae</taxon>
        <taxon>rosids</taxon>
        <taxon>malvids</taxon>
        <taxon>Brassicales</taxon>
        <taxon>Brassicaceae</taxon>
        <taxon>Thlaspideae</taxon>
        <taxon>Thlaspi</taxon>
    </lineage>
</organism>
<keyword evidence="4" id="KW-0805">Transcription regulation</keyword>
<dbReference type="InterPro" id="IPR012423">
    <property type="entry name" value="Eaf7/MRGBP"/>
</dbReference>
<evidence type="ECO:0000313" key="7">
    <source>
        <dbReference type="EMBL" id="CAH2033887.1"/>
    </source>
</evidence>
<dbReference type="GO" id="GO:0006357">
    <property type="term" value="P:regulation of transcription by RNA polymerase II"/>
    <property type="evidence" value="ECO:0007669"/>
    <property type="project" value="TreeGrafter"/>
</dbReference>
<evidence type="ECO:0000256" key="1">
    <source>
        <dbReference type="ARBA" id="ARBA00004123"/>
    </source>
</evidence>
<gene>
    <name evidence="7" type="ORF">TAV2_LOCUS2664</name>
</gene>
<evidence type="ECO:0000256" key="4">
    <source>
        <dbReference type="ARBA" id="ARBA00023015"/>
    </source>
</evidence>
<keyword evidence="3" id="KW-0156">Chromatin regulator</keyword>
<dbReference type="GO" id="GO:0006325">
    <property type="term" value="P:chromatin organization"/>
    <property type="evidence" value="ECO:0007669"/>
    <property type="project" value="UniProtKB-KW"/>
</dbReference>
<dbReference type="PANTHER" id="PTHR13581">
    <property type="entry name" value="MRG-BINDING PROTEIN"/>
    <property type="match status" value="1"/>
</dbReference>
<keyword evidence="6" id="KW-0539">Nucleus</keyword>
<comment type="subcellular location">
    <subcellularLocation>
        <location evidence="1">Nucleus</location>
    </subcellularLocation>
</comment>
<evidence type="ECO:0000256" key="3">
    <source>
        <dbReference type="ARBA" id="ARBA00022853"/>
    </source>
</evidence>
<reference evidence="7 8" key="1">
    <citation type="submission" date="2022-03" db="EMBL/GenBank/DDBJ databases">
        <authorList>
            <person name="Nunn A."/>
            <person name="Chopra R."/>
            <person name="Nunn A."/>
            <person name="Contreras Garrido A."/>
        </authorList>
    </citation>
    <scope>NUCLEOTIDE SEQUENCE [LARGE SCALE GENOMIC DNA]</scope>
</reference>
<evidence type="ECO:0000256" key="5">
    <source>
        <dbReference type="ARBA" id="ARBA00023163"/>
    </source>
</evidence>
<sequence>MRLCSNAACRHTSPLCSLWSDGISRQKVCPTFPYFLSLSFNSSLICLNLKSGFLSTIPVHSFDRQFTADEVLQLLDRFYNLDMLKSDDEDSDILNHEEEFSLPQSYFDKEDKE</sequence>
<dbReference type="GO" id="GO:0005634">
    <property type="term" value="C:nucleus"/>
    <property type="evidence" value="ECO:0007669"/>
    <property type="project" value="UniProtKB-SubCell"/>
</dbReference>
<keyword evidence="5" id="KW-0804">Transcription</keyword>
<evidence type="ECO:0000313" key="8">
    <source>
        <dbReference type="Proteomes" id="UP000836841"/>
    </source>
</evidence>
<protein>
    <submittedName>
        <fullName evidence="7">Uncharacterized protein</fullName>
    </submittedName>
</protein>
<keyword evidence="8" id="KW-1185">Reference proteome</keyword>
<evidence type="ECO:0000256" key="6">
    <source>
        <dbReference type="ARBA" id="ARBA00023242"/>
    </source>
</evidence>
<name>A0AAU9R523_THLAR</name>
<dbReference type="AlphaFoldDB" id="A0AAU9R523"/>
<dbReference type="PANTHER" id="PTHR13581:SF5">
    <property type="entry name" value="MRG_MORF4L-BINDING PROTEIN"/>
    <property type="match status" value="1"/>
</dbReference>
<accession>A0AAU9R523</accession>
<dbReference type="GO" id="GO:0035267">
    <property type="term" value="C:NuA4 histone acetyltransferase complex"/>
    <property type="evidence" value="ECO:0007669"/>
    <property type="project" value="TreeGrafter"/>
</dbReference>
<comment type="similarity">
    <text evidence="2">Belongs to the EAF7 family.</text>
</comment>